<sequence length="271" mass="30367">MPSANVPFDGDSFIVGGQEPAAPVPDKPAPRSVNVVRPLARALPVTVDSRTALNPKFSRALDFKLRRLKEKELLEANLRRPVRSRIAMGALAASDCNISHISPRERGLRDKSRNRSHPQINSISSRERTKISPRTDDSPSPKSRHKKNDSEKPRFITTVKTGQFLLPPPQLAYLLGLHTLYPPQEREKIVYSYASKPKAVSTRSKRSILEKKENKLPNGNLNANACGNRINHGEAFRGVRALIASVAGMKHVLEERDRAYVLLYFCFIIYT</sequence>
<feature type="region of interest" description="Disordered" evidence="1">
    <location>
        <begin position="102"/>
        <end position="154"/>
    </location>
</feature>
<evidence type="ECO:0000256" key="1">
    <source>
        <dbReference type="SAM" id="MobiDB-lite"/>
    </source>
</evidence>
<dbReference type="EMBL" id="CAJQZP010001376">
    <property type="protein sequence ID" value="CAG5042550.1"/>
    <property type="molecule type" value="Genomic_DNA"/>
</dbReference>
<feature type="compositionally biased region" description="Basic and acidic residues" evidence="1">
    <location>
        <begin position="102"/>
        <end position="113"/>
    </location>
</feature>
<reference evidence="2" key="1">
    <citation type="submission" date="2021-04" db="EMBL/GenBank/DDBJ databases">
        <authorList>
            <person name="Tunstrom K."/>
        </authorList>
    </citation>
    <scope>NUCLEOTIDE SEQUENCE</scope>
</reference>
<dbReference type="OrthoDB" id="6919556at2759"/>
<keyword evidence="3" id="KW-1185">Reference proteome</keyword>
<dbReference type="AlphaFoldDB" id="A0A8S3XYK7"/>
<feature type="region of interest" description="Disordered" evidence="1">
    <location>
        <begin position="1"/>
        <end position="30"/>
    </location>
</feature>
<dbReference type="Proteomes" id="UP000691718">
    <property type="component" value="Unassembled WGS sequence"/>
</dbReference>
<accession>A0A8S3XYK7</accession>
<evidence type="ECO:0000313" key="3">
    <source>
        <dbReference type="Proteomes" id="UP000691718"/>
    </source>
</evidence>
<evidence type="ECO:0000313" key="2">
    <source>
        <dbReference type="EMBL" id="CAG5042550.1"/>
    </source>
</evidence>
<organism evidence="2 3">
    <name type="scientific">Parnassius apollo</name>
    <name type="common">Apollo butterfly</name>
    <name type="synonym">Papilio apollo</name>
    <dbReference type="NCBI Taxonomy" id="110799"/>
    <lineage>
        <taxon>Eukaryota</taxon>
        <taxon>Metazoa</taxon>
        <taxon>Ecdysozoa</taxon>
        <taxon>Arthropoda</taxon>
        <taxon>Hexapoda</taxon>
        <taxon>Insecta</taxon>
        <taxon>Pterygota</taxon>
        <taxon>Neoptera</taxon>
        <taxon>Endopterygota</taxon>
        <taxon>Lepidoptera</taxon>
        <taxon>Glossata</taxon>
        <taxon>Ditrysia</taxon>
        <taxon>Papilionoidea</taxon>
        <taxon>Papilionidae</taxon>
        <taxon>Parnassiinae</taxon>
        <taxon>Parnassini</taxon>
        <taxon>Parnassius</taxon>
        <taxon>Parnassius</taxon>
    </lineage>
</organism>
<proteinExistence type="predicted"/>
<name>A0A8S3XYK7_PARAO</name>
<protein>
    <submittedName>
        <fullName evidence="2">(apollo) hypothetical protein</fullName>
    </submittedName>
</protein>
<gene>
    <name evidence="2" type="ORF">PAPOLLO_LOCUS22438</name>
</gene>
<comment type="caution">
    <text evidence="2">The sequence shown here is derived from an EMBL/GenBank/DDBJ whole genome shotgun (WGS) entry which is preliminary data.</text>
</comment>
<feature type="compositionally biased region" description="Basic and acidic residues" evidence="1">
    <location>
        <begin position="125"/>
        <end position="139"/>
    </location>
</feature>